<dbReference type="InterPro" id="IPR036282">
    <property type="entry name" value="Glutathione-S-Trfase_C_sf"/>
</dbReference>
<organism evidence="4 5">
    <name type="scientific">Bubo bubo</name>
    <name type="common">Eurasian eagle-owl</name>
    <name type="synonym">Strix bubo</name>
    <dbReference type="NCBI Taxonomy" id="30461"/>
    <lineage>
        <taxon>Eukaryota</taxon>
        <taxon>Metazoa</taxon>
        <taxon>Chordata</taxon>
        <taxon>Craniata</taxon>
        <taxon>Vertebrata</taxon>
        <taxon>Euteleostomi</taxon>
        <taxon>Archelosauria</taxon>
        <taxon>Archosauria</taxon>
        <taxon>Dinosauria</taxon>
        <taxon>Saurischia</taxon>
        <taxon>Theropoda</taxon>
        <taxon>Coelurosauria</taxon>
        <taxon>Aves</taxon>
        <taxon>Neognathae</taxon>
        <taxon>Neoaves</taxon>
        <taxon>Telluraves</taxon>
        <taxon>Strigiformes</taxon>
        <taxon>Strigidae</taxon>
        <taxon>Bubo</taxon>
    </lineage>
</organism>
<dbReference type="CDD" id="cd03181">
    <property type="entry name" value="GST_C_EF1Bgamma_like"/>
    <property type="match status" value="1"/>
</dbReference>
<dbReference type="InterPro" id="IPR036249">
    <property type="entry name" value="Thioredoxin-like_sf"/>
</dbReference>
<reference evidence="4" key="1">
    <citation type="submission" date="2025-08" db="UniProtKB">
        <authorList>
            <consortium name="Ensembl"/>
        </authorList>
    </citation>
    <scope>IDENTIFICATION</scope>
</reference>
<dbReference type="GO" id="GO:0006414">
    <property type="term" value="P:translational elongation"/>
    <property type="evidence" value="ECO:0007669"/>
    <property type="project" value="TreeGrafter"/>
</dbReference>
<feature type="compositionally biased region" description="Gly residues" evidence="1">
    <location>
        <begin position="176"/>
        <end position="195"/>
    </location>
</feature>
<dbReference type="Pfam" id="PF02798">
    <property type="entry name" value="GST_N"/>
    <property type="match status" value="1"/>
</dbReference>
<evidence type="ECO:0000259" key="2">
    <source>
        <dbReference type="PROSITE" id="PS50404"/>
    </source>
</evidence>
<keyword evidence="5" id="KW-1185">Reference proteome</keyword>
<dbReference type="InterPro" id="IPR004045">
    <property type="entry name" value="Glutathione_S-Trfase_N"/>
</dbReference>
<dbReference type="SUPFAM" id="SSF52833">
    <property type="entry name" value="Thioredoxin-like"/>
    <property type="match status" value="1"/>
</dbReference>
<dbReference type="PROSITE" id="PS50405">
    <property type="entry name" value="GST_CTER"/>
    <property type="match status" value="1"/>
</dbReference>
<evidence type="ECO:0008006" key="6">
    <source>
        <dbReference type="Google" id="ProtNLM"/>
    </source>
</evidence>
<evidence type="ECO:0000259" key="3">
    <source>
        <dbReference type="PROSITE" id="PS50405"/>
    </source>
</evidence>
<dbReference type="GO" id="GO:0005634">
    <property type="term" value="C:nucleus"/>
    <property type="evidence" value="ECO:0007669"/>
    <property type="project" value="TreeGrafter"/>
</dbReference>
<dbReference type="PROSITE" id="PS50404">
    <property type="entry name" value="GST_NTER"/>
    <property type="match status" value="1"/>
</dbReference>
<feature type="compositionally biased region" description="Low complexity" evidence="1">
    <location>
        <begin position="220"/>
        <end position="243"/>
    </location>
</feature>
<dbReference type="Ensembl" id="ENSBOBT00000021653.1">
    <property type="protein sequence ID" value="ENSBOBP00000021170.1"/>
    <property type="gene ID" value="ENSBOBG00000012879.1"/>
</dbReference>
<dbReference type="Gene3D" id="1.20.1050.10">
    <property type="match status" value="2"/>
</dbReference>
<dbReference type="InterPro" id="IPR050802">
    <property type="entry name" value="EF-GSTs"/>
</dbReference>
<dbReference type="AlphaFoldDB" id="A0A8C0FLD2"/>
<feature type="domain" description="GST N-terminal" evidence="2">
    <location>
        <begin position="1"/>
        <end position="56"/>
    </location>
</feature>
<name>A0A8C0FLD2_BUBBB</name>
<feature type="region of interest" description="Disordered" evidence="1">
    <location>
        <begin position="175"/>
        <end position="286"/>
    </location>
</feature>
<evidence type="ECO:0000313" key="4">
    <source>
        <dbReference type="Ensembl" id="ENSBOBP00000021170.1"/>
    </source>
</evidence>
<dbReference type="Gene3D" id="3.40.30.10">
    <property type="entry name" value="Glutaredoxin"/>
    <property type="match status" value="1"/>
</dbReference>
<protein>
    <recommendedName>
        <fullName evidence="6">Elongation factor 1-gamma</fullName>
    </recommendedName>
</protein>
<dbReference type="GO" id="GO:0005737">
    <property type="term" value="C:cytoplasm"/>
    <property type="evidence" value="ECO:0007669"/>
    <property type="project" value="TreeGrafter"/>
</dbReference>
<feature type="domain" description="GST C-terminal" evidence="3">
    <location>
        <begin position="57"/>
        <end position="174"/>
    </location>
</feature>
<dbReference type="InterPro" id="IPR010987">
    <property type="entry name" value="Glutathione-S-Trfase_C-like"/>
</dbReference>
<dbReference type="PANTHER" id="PTHR43986:SF1">
    <property type="entry name" value="ELONGATION FACTOR 1-GAMMA"/>
    <property type="match status" value="1"/>
</dbReference>
<feature type="compositionally biased region" description="Gly residues" evidence="1">
    <location>
        <begin position="207"/>
        <end position="219"/>
    </location>
</feature>
<dbReference type="Proteomes" id="UP000694567">
    <property type="component" value="Unplaced"/>
</dbReference>
<sequence>LSSPPHFHFGQTNKTPEFLRKFPVGKVPAFEGDDGFCVFESNAIAYYVSNDELRGATKESAAEIVQWVNFADSDIVPPASTWVFPTLGIMHYNKQVRGGPPQLRGAPLNSVFLVGGHGITEGGHRDSRGPPGVLEPSFRQPFVNVNRWFVTCLNQPQFKAVLGEVQLCEKMAQFDGEGGGHGDPPGGTQGRGDLPGGHEDHEDLPGGTQGRGDLPGGSSWGDTRTWGSSWGSWGSWGPSWGDTRTWGLSWGSWAHGDPSGGHGDHPGGHGDPSGGTWGPSWGSWGS</sequence>
<evidence type="ECO:0000256" key="1">
    <source>
        <dbReference type="SAM" id="MobiDB-lite"/>
    </source>
</evidence>
<reference evidence="4" key="2">
    <citation type="submission" date="2025-09" db="UniProtKB">
        <authorList>
            <consortium name="Ensembl"/>
        </authorList>
    </citation>
    <scope>IDENTIFICATION</scope>
</reference>
<dbReference type="PANTHER" id="PTHR43986">
    <property type="entry name" value="ELONGATION FACTOR 1-GAMMA"/>
    <property type="match status" value="1"/>
</dbReference>
<accession>A0A8C0FLD2</accession>
<dbReference type="CDD" id="cd03044">
    <property type="entry name" value="GST_N_EF1Bgamma"/>
    <property type="match status" value="1"/>
</dbReference>
<evidence type="ECO:0000313" key="5">
    <source>
        <dbReference type="Proteomes" id="UP000694567"/>
    </source>
</evidence>
<dbReference type="SUPFAM" id="SSF47616">
    <property type="entry name" value="GST C-terminal domain-like"/>
    <property type="match status" value="2"/>
</dbReference>
<proteinExistence type="predicted"/>